<organism evidence="2 3">
    <name type="scientific">Plectus sambesii</name>
    <dbReference type="NCBI Taxonomy" id="2011161"/>
    <lineage>
        <taxon>Eukaryota</taxon>
        <taxon>Metazoa</taxon>
        <taxon>Ecdysozoa</taxon>
        <taxon>Nematoda</taxon>
        <taxon>Chromadorea</taxon>
        <taxon>Plectida</taxon>
        <taxon>Plectina</taxon>
        <taxon>Plectoidea</taxon>
        <taxon>Plectidae</taxon>
        <taxon>Plectus</taxon>
    </lineage>
</organism>
<feature type="transmembrane region" description="Helical" evidence="1">
    <location>
        <begin position="90"/>
        <end position="110"/>
    </location>
</feature>
<evidence type="ECO:0000313" key="2">
    <source>
        <dbReference type="Proteomes" id="UP000887566"/>
    </source>
</evidence>
<dbReference type="WBParaSite" id="PSAMB.scaffold1691size28690.g14380.t1">
    <property type="protein sequence ID" value="PSAMB.scaffold1691size28690.g14380.t1"/>
    <property type="gene ID" value="PSAMB.scaffold1691size28690.g14380"/>
</dbReference>
<keyword evidence="1" id="KW-0472">Membrane</keyword>
<dbReference type="AlphaFoldDB" id="A0A914V9I4"/>
<proteinExistence type="predicted"/>
<name>A0A914V9I4_9BILA</name>
<keyword evidence="2" id="KW-1185">Reference proteome</keyword>
<reference evidence="3" key="1">
    <citation type="submission" date="2022-11" db="UniProtKB">
        <authorList>
            <consortium name="WormBaseParasite"/>
        </authorList>
    </citation>
    <scope>IDENTIFICATION</scope>
</reference>
<feature type="transmembrane region" description="Helical" evidence="1">
    <location>
        <begin position="61"/>
        <end position="78"/>
    </location>
</feature>
<evidence type="ECO:0000313" key="3">
    <source>
        <dbReference type="WBParaSite" id="PSAMB.scaffold1691size28690.g14380.t1"/>
    </source>
</evidence>
<keyword evidence="1" id="KW-1133">Transmembrane helix</keyword>
<sequence length="170" mass="17933">MVALSRDSGVRHVVIWVRTQISAVEYGPIDPAAASNWAAPWRWYTDDWTAVQCGRRGSTKVAVVLAALAVTVVAAANVSNDKMVRTVTRVAALVVIAIAPGVKGGECGLFRRRSLSSSFPDAPGSLVGKLRPPLLLSSSATLIRSRNCLMAASYSARSGISPAAVAPFNR</sequence>
<accession>A0A914V9I4</accession>
<dbReference type="Proteomes" id="UP000887566">
    <property type="component" value="Unplaced"/>
</dbReference>
<keyword evidence="1" id="KW-0812">Transmembrane</keyword>
<evidence type="ECO:0000256" key="1">
    <source>
        <dbReference type="SAM" id="Phobius"/>
    </source>
</evidence>
<protein>
    <submittedName>
        <fullName evidence="3">Uncharacterized protein</fullName>
    </submittedName>
</protein>